<sequence>MVQNIGKNAQGSQNIVEGTANRQSNYNSYHMQFICNNITDVSYSSDRQELQEPSTTESRPMVLAPVEPVQLYEVPHSRNTRFCGRRRVLDKLHELLANGVDPSGTAEQLHSCVIHGMGGVGKTQVAIEYTYRHRRSYDFIFWIKSENEAVFANSITQISTSLCLGLAETLASARAVEAVRKWFENSKKRWLLVFDNAETWDILEPCVPRSNHGAVLITSQNDQLGPHATVDIPLRSLNSTEGSELILRYLPNTGERYEVEDAKKISAQLGGLPLALGFAAGFISQTKWSLQEFLNYSEGRRFCATVFKMDPPAATHPYKKTLAGQWEESSQRLTPEQLRIIHILSMLDPDDIPEGMLYAEHHEQELDFLSSSKITAHDFGTMLGALTSWHLIDRESIGPEARLLIHRTLQKNVLHSLDKDHNLLQHTFRLTFTLVRKVYPKQSPTHDPQNDHWKIQALYQPHVLSLHSVYENSTRELDPFIEFAELLSDAAYYLWEKGMLANSSKLTDTAEEICERCPDAPHVIKANVYSLGAALRWSRGITVRASILRRFLQALAHLQKHINKLDPEEAPREVLQLYATSWSDVGHVFIEHEFYEEALECLGLCESIKKGLGDELGLLGVKRARALTLAWLGRFGDALELIPDEDKLPRELLAPGSASFFERCRYAWANVLVMTEDLNGALKLLKENLKCRKLLYGETGHYTLDSSYLLGVVHQKMGNTQLAIDLFKRAIQFSANWSEESTILAKHQLSKAFAKLGQHETALIYSTEADEVRKRLWDSHATYIDSASCGNDDETYDHLASCETGRVTVGKFQATGKLPKLMEICRDIQKRLNAVSGASILPSTFCEMCKSPEIDVSEAEIYT</sequence>
<dbReference type="Proteomes" id="UP000078343">
    <property type="component" value="Unassembled WGS sequence"/>
</dbReference>
<name>A0A178Z494_9EURO</name>
<dbReference type="Pfam" id="PF13424">
    <property type="entry name" value="TPR_12"/>
    <property type="match status" value="1"/>
</dbReference>
<evidence type="ECO:0000256" key="1">
    <source>
        <dbReference type="PROSITE-ProRule" id="PRU00339"/>
    </source>
</evidence>
<dbReference type="SUPFAM" id="SSF48452">
    <property type="entry name" value="TPR-like"/>
    <property type="match status" value="2"/>
</dbReference>
<comment type="caution">
    <text evidence="4">The sequence shown here is derived from an EMBL/GenBank/DDBJ whole genome shotgun (WGS) entry which is preliminary data.</text>
</comment>
<dbReference type="PROSITE" id="PS50005">
    <property type="entry name" value="TPR"/>
    <property type="match status" value="1"/>
</dbReference>
<dbReference type="PANTHER" id="PTHR35205:SF1">
    <property type="entry name" value="ZU5 DOMAIN-CONTAINING PROTEIN"/>
    <property type="match status" value="1"/>
</dbReference>
<dbReference type="InterPro" id="IPR011990">
    <property type="entry name" value="TPR-like_helical_dom_sf"/>
</dbReference>
<dbReference type="STRING" id="1367422.A0A178Z494"/>
<feature type="repeat" description="TPR" evidence="1">
    <location>
        <begin position="704"/>
        <end position="737"/>
    </location>
</feature>
<dbReference type="Pfam" id="PF00931">
    <property type="entry name" value="NB-ARC"/>
    <property type="match status" value="1"/>
</dbReference>
<accession>A0A178Z494</accession>
<evidence type="ECO:0000259" key="3">
    <source>
        <dbReference type="Pfam" id="PF25000"/>
    </source>
</evidence>
<dbReference type="Gene3D" id="1.25.40.10">
    <property type="entry name" value="Tetratricopeptide repeat domain"/>
    <property type="match status" value="1"/>
</dbReference>
<proteinExistence type="predicted"/>
<dbReference type="PRINTS" id="PR00364">
    <property type="entry name" value="DISEASERSIST"/>
</dbReference>
<feature type="domain" description="NB-ARC" evidence="2">
    <location>
        <begin position="111"/>
        <end position="225"/>
    </location>
</feature>
<gene>
    <name evidence="4" type="ORF">AYL99_11000</name>
</gene>
<dbReference type="OrthoDB" id="6161812at2759"/>
<dbReference type="InterPro" id="IPR056681">
    <property type="entry name" value="DUF7779"/>
</dbReference>
<evidence type="ECO:0000313" key="5">
    <source>
        <dbReference type="Proteomes" id="UP000078343"/>
    </source>
</evidence>
<organism evidence="4 5">
    <name type="scientific">Fonsecaea erecta</name>
    <dbReference type="NCBI Taxonomy" id="1367422"/>
    <lineage>
        <taxon>Eukaryota</taxon>
        <taxon>Fungi</taxon>
        <taxon>Dikarya</taxon>
        <taxon>Ascomycota</taxon>
        <taxon>Pezizomycotina</taxon>
        <taxon>Eurotiomycetes</taxon>
        <taxon>Chaetothyriomycetidae</taxon>
        <taxon>Chaetothyriales</taxon>
        <taxon>Herpotrichiellaceae</taxon>
        <taxon>Fonsecaea</taxon>
    </lineage>
</organism>
<evidence type="ECO:0000259" key="2">
    <source>
        <dbReference type="Pfam" id="PF00931"/>
    </source>
</evidence>
<reference evidence="4 5" key="1">
    <citation type="submission" date="2016-04" db="EMBL/GenBank/DDBJ databases">
        <title>Draft genome of Fonsecaea erecta CBS 125763.</title>
        <authorList>
            <person name="Weiss V.A."/>
            <person name="Vicente V.A."/>
            <person name="Raittz R.T."/>
            <person name="Moreno L.F."/>
            <person name="De Souza E.M."/>
            <person name="Pedrosa F.O."/>
            <person name="Steffens M.B."/>
            <person name="Faoro H."/>
            <person name="Tadra-Sfeir M.Z."/>
            <person name="Najafzadeh M.J."/>
            <person name="Felipe M.S."/>
            <person name="Teixeira M."/>
            <person name="Sun J."/>
            <person name="Xi L."/>
            <person name="Gomes R."/>
            <person name="De Azevedo C.M."/>
            <person name="Salgado C.G."/>
            <person name="Da Silva M.B."/>
            <person name="Nascimento M.F."/>
            <person name="Queiroz-Telles F."/>
            <person name="Attili D.S."/>
            <person name="Gorbushina A."/>
        </authorList>
    </citation>
    <scope>NUCLEOTIDE SEQUENCE [LARGE SCALE GENOMIC DNA]</scope>
    <source>
        <strain evidence="4 5">CBS 125763</strain>
    </source>
</reference>
<keyword evidence="5" id="KW-1185">Reference proteome</keyword>
<dbReference type="Gene3D" id="3.40.50.300">
    <property type="entry name" value="P-loop containing nucleotide triphosphate hydrolases"/>
    <property type="match status" value="1"/>
</dbReference>
<dbReference type="GO" id="GO:0043531">
    <property type="term" value="F:ADP binding"/>
    <property type="evidence" value="ECO:0007669"/>
    <property type="project" value="InterPro"/>
</dbReference>
<dbReference type="InterPro" id="IPR002182">
    <property type="entry name" value="NB-ARC"/>
</dbReference>
<feature type="domain" description="DUF7779" evidence="3">
    <location>
        <begin position="331"/>
        <end position="420"/>
    </location>
</feature>
<dbReference type="EMBL" id="LVYI01000013">
    <property type="protein sequence ID" value="OAP54552.1"/>
    <property type="molecule type" value="Genomic_DNA"/>
</dbReference>
<dbReference type="SUPFAM" id="SSF52540">
    <property type="entry name" value="P-loop containing nucleoside triphosphate hydrolases"/>
    <property type="match status" value="1"/>
</dbReference>
<dbReference type="PANTHER" id="PTHR35205">
    <property type="entry name" value="NB-ARC AND TPR DOMAIN PROTEIN"/>
    <property type="match status" value="1"/>
</dbReference>
<protein>
    <submittedName>
        <fullName evidence="4">Uncharacterized protein</fullName>
    </submittedName>
</protein>
<keyword evidence="1" id="KW-0802">TPR repeat</keyword>
<evidence type="ECO:0000313" key="4">
    <source>
        <dbReference type="EMBL" id="OAP54552.1"/>
    </source>
</evidence>
<dbReference type="Pfam" id="PF25000">
    <property type="entry name" value="DUF7779"/>
    <property type="match status" value="1"/>
</dbReference>
<dbReference type="InterPro" id="IPR019734">
    <property type="entry name" value="TPR_rpt"/>
</dbReference>
<dbReference type="GeneID" id="30015168"/>
<dbReference type="InterPro" id="IPR027417">
    <property type="entry name" value="P-loop_NTPase"/>
</dbReference>
<dbReference type="RefSeq" id="XP_018687919.1">
    <property type="nucleotide sequence ID" value="XM_018842506.1"/>
</dbReference>
<dbReference type="AlphaFoldDB" id="A0A178Z494"/>